<organism evidence="5 6">
    <name type="scientific">Variovorax rhizosphaerae</name>
    <dbReference type="NCBI Taxonomy" id="1836200"/>
    <lineage>
        <taxon>Bacteria</taxon>
        <taxon>Pseudomonadati</taxon>
        <taxon>Pseudomonadota</taxon>
        <taxon>Betaproteobacteria</taxon>
        <taxon>Burkholderiales</taxon>
        <taxon>Comamonadaceae</taxon>
        <taxon>Variovorax</taxon>
    </lineage>
</organism>
<proteinExistence type="predicted"/>
<dbReference type="RefSeq" id="WP_340342724.1">
    <property type="nucleotide sequence ID" value="NZ_JBBKZT010000005.1"/>
</dbReference>
<feature type="domain" description="Peptidase C58 YopT-type" evidence="4">
    <location>
        <begin position="29"/>
        <end position="244"/>
    </location>
</feature>
<protein>
    <submittedName>
        <fullName evidence="5">YopT-type cysteine protease domain-containing protein</fullName>
    </submittedName>
</protein>
<evidence type="ECO:0000256" key="1">
    <source>
        <dbReference type="ARBA" id="ARBA00022670"/>
    </source>
</evidence>
<keyword evidence="3" id="KW-0788">Thiol protease</keyword>
<evidence type="ECO:0000256" key="3">
    <source>
        <dbReference type="ARBA" id="ARBA00022807"/>
    </source>
</evidence>
<dbReference type="EMBL" id="JBBKZT010000005">
    <property type="protein sequence ID" value="MEJ8847599.1"/>
    <property type="molecule type" value="Genomic_DNA"/>
</dbReference>
<dbReference type="InterPro" id="IPR006473">
    <property type="entry name" value="Peptidase_C58_Yopt"/>
</dbReference>
<dbReference type="SUPFAM" id="SSF54001">
    <property type="entry name" value="Cysteine proteinases"/>
    <property type="match status" value="1"/>
</dbReference>
<keyword evidence="6" id="KW-1185">Reference proteome</keyword>
<keyword evidence="1 5" id="KW-0645">Protease</keyword>
<evidence type="ECO:0000259" key="4">
    <source>
        <dbReference type="Pfam" id="PF03543"/>
    </source>
</evidence>
<dbReference type="GO" id="GO:0008233">
    <property type="term" value="F:peptidase activity"/>
    <property type="evidence" value="ECO:0007669"/>
    <property type="project" value="UniProtKB-KW"/>
</dbReference>
<accession>A0ABU8WJM2</accession>
<name>A0ABU8WJM2_9BURK</name>
<evidence type="ECO:0000256" key="2">
    <source>
        <dbReference type="ARBA" id="ARBA00022801"/>
    </source>
</evidence>
<dbReference type="Pfam" id="PF03543">
    <property type="entry name" value="Peptidase_C58"/>
    <property type="match status" value="1"/>
</dbReference>
<dbReference type="GO" id="GO:0006508">
    <property type="term" value="P:proteolysis"/>
    <property type="evidence" value="ECO:0007669"/>
    <property type="project" value="UniProtKB-KW"/>
</dbReference>
<reference evidence="5 6" key="1">
    <citation type="submission" date="2024-03" db="EMBL/GenBank/DDBJ databases">
        <title>Novel species of the genus Variovorax.</title>
        <authorList>
            <person name="Liu Q."/>
            <person name="Xin Y.-H."/>
        </authorList>
    </citation>
    <scope>NUCLEOTIDE SEQUENCE [LARGE SCALE GENOMIC DNA]</scope>
    <source>
        <strain evidence="5 6">KACC 18900</strain>
    </source>
</reference>
<keyword evidence="2" id="KW-0378">Hydrolase</keyword>
<dbReference type="InterPro" id="IPR038765">
    <property type="entry name" value="Papain-like_cys_pep_sf"/>
</dbReference>
<evidence type="ECO:0000313" key="6">
    <source>
        <dbReference type="Proteomes" id="UP001385892"/>
    </source>
</evidence>
<dbReference type="Gene3D" id="3.90.70.20">
    <property type="match status" value="1"/>
</dbReference>
<gene>
    <name evidence="5" type="ORF">WKW82_13150</name>
</gene>
<comment type="caution">
    <text evidence="5">The sequence shown here is derived from an EMBL/GenBank/DDBJ whole genome shotgun (WGS) entry which is preliminary data.</text>
</comment>
<sequence>MPNYSLKTPAEIAALLAQHGATIGSFNQTKFQEELGVRGGNIVAGVGGQSLGSGYCAGVCLDWARRVLLSQPGRENFVTYGYDAMRAGRGTKDGRTLAESKERAYNSVARMGNAWIANNTLDWEGGAVSAVRPSSWAAKASQLEAQQPKGKSFTQLTMITSKMATYPPGDVWLSDLETTGLQPGAVTKFGFGRVAQSGHAVAVWQRKAVRTDADSFYLFDPNFGVFSCNADGLKAMFRILFYTSMSNTAYYSTCSSARAQEMSYIIFGPPNLVGAALAPGATAAQVPSTGAQAAGQPATGAAVNPYSPGRPALAVTPGRTASVAPSLSPADAARAALKAQLIKENDEANRQIPTFGNQRIRNGYVRISHSLKTKFEANPPTRSPVILTHGSEFAMAKDHMTQVIAML</sequence>
<dbReference type="Proteomes" id="UP001385892">
    <property type="component" value="Unassembled WGS sequence"/>
</dbReference>
<evidence type="ECO:0000313" key="5">
    <source>
        <dbReference type="EMBL" id="MEJ8847599.1"/>
    </source>
</evidence>